<evidence type="ECO:0000313" key="1">
    <source>
        <dbReference type="EMBL" id="CAF1236228.1"/>
    </source>
</evidence>
<gene>
    <name evidence="1" type="ORF">SEV965_LOCUS22968</name>
</gene>
<dbReference type="AlphaFoldDB" id="A0A814Z2Q5"/>
<evidence type="ECO:0000313" key="2">
    <source>
        <dbReference type="Proteomes" id="UP000663889"/>
    </source>
</evidence>
<reference evidence="1" key="1">
    <citation type="submission" date="2021-02" db="EMBL/GenBank/DDBJ databases">
        <authorList>
            <person name="Nowell W R."/>
        </authorList>
    </citation>
    <scope>NUCLEOTIDE SEQUENCE</scope>
</reference>
<protein>
    <submittedName>
        <fullName evidence="1">Uncharacterized protein</fullName>
    </submittedName>
</protein>
<dbReference type="Proteomes" id="UP000663889">
    <property type="component" value="Unassembled WGS sequence"/>
</dbReference>
<dbReference type="EMBL" id="CAJNOU010001663">
    <property type="protein sequence ID" value="CAF1236228.1"/>
    <property type="molecule type" value="Genomic_DNA"/>
</dbReference>
<accession>A0A814Z2Q5</accession>
<comment type="caution">
    <text evidence="1">The sequence shown here is derived from an EMBL/GenBank/DDBJ whole genome shotgun (WGS) entry which is preliminary data.</text>
</comment>
<sequence>MVECGMDIPELNIDQDDIPLYRIERRDYIDEDGELQSAIAEHWQHPEHNIDTFQIQEAFLATIFPQTRGT</sequence>
<name>A0A814Z2Q5_9BILA</name>
<proteinExistence type="predicted"/>
<organism evidence="1 2">
    <name type="scientific">Rotaria sordida</name>
    <dbReference type="NCBI Taxonomy" id="392033"/>
    <lineage>
        <taxon>Eukaryota</taxon>
        <taxon>Metazoa</taxon>
        <taxon>Spiralia</taxon>
        <taxon>Gnathifera</taxon>
        <taxon>Rotifera</taxon>
        <taxon>Eurotatoria</taxon>
        <taxon>Bdelloidea</taxon>
        <taxon>Philodinida</taxon>
        <taxon>Philodinidae</taxon>
        <taxon>Rotaria</taxon>
    </lineage>
</organism>